<gene>
    <name evidence="9" type="ORF">KHB02_00965</name>
    <name evidence="10" type="ORF">KHB02_029005</name>
</gene>
<keyword evidence="3 5" id="KW-0285">Flavoprotein</keyword>
<dbReference type="InterPro" id="IPR006091">
    <property type="entry name" value="Acyl-CoA_Oxase/DH_mid-dom"/>
</dbReference>
<evidence type="ECO:0000259" key="6">
    <source>
        <dbReference type="Pfam" id="PF00441"/>
    </source>
</evidence>
<evidence type="ECO:0000256" key="2">
    <source>
        <dbReference type="ARBA" id="ARBA00009347"/>
    </source>
</evidence>
<dbReference type="PIRSF" id="PIRSF016578">
    <property type="entry name" value="HsaA"/>
    <property type="match status" value="1"/>
</dbReference>
<dbReference type="Gene3D" id="2.40.110.10">
    <property type="entry name" value="Butyryl-CoA Dehydrogenase, subunit A, domain 2"/>
    <property type="match status" value="1"/>
</dbReference>
<dbReference type="InterPro" id="IPR013786">
    <property type="entry name" value="AcylCoA_DH/ox_N"/>
</dbReference>
<dbReference type="InterPro" id="IPR037069">
    <property type="entry name" value="AcylCoA_DH/ox_N_sf"/>
</dbReference>
<dbReference type="Pfam" id="PF02770">
    <property type="entry name" value="Acyl-CoA_dh_M"/>
    <property type="match status" value="1"/>
</dbReference>
<dbReference type="EMBL" id="JAGYPE020000114">
    <property type="protein sequence ID" value="MCH6269575.1"/>
    <property type="molecule type" value="Genomic_DNA"/>
</dbReference>
<evidence type="ECO:0000256" key="5">
    <source>
        <dbReference type="RuleBase" id="RU362125"/>
    </source>
</evidence>
<dbReference type="AlphaFoldDB" id="A0A942Y6W4"/>
<evidence type="ECO:0000313" key="9">
    <source>
        <dbReference type="EMBL" id="MBS4179948.1"/>
    </source>
</evidence>
<evidence type="ECO:0000256" key="1">
    <source>
        <dbReference type="ARBA" id="ARBA00001974"/>
    </source>
</evidence>
<evidence type="ECO:0000313" key="10">
    <source>
        <dbReference type="EMBL" id="MCH6269575.1"/>
    </source>
</evidence>
<evidence type="ECO:0000313" key="11">
    <source>
        <dbReference type="Proteomes" id="UP000677265"/>
    </source>
</evidence>
<dbReference type="RefSeq" id="WP_213139985.1">
    <property type="nucleotide sequence ID" value="NZ_JAGYPE020000114.1"/>
</dbReference>
<dbReference type="PANTHER" id="PTHR43884">
    <property type="entry name" value="ACYL-COA DEHYDROGENASE"/>
    <property type="match status" value="1"/>
</dbReference>
<evidence type="ECO:0000259" key="8">
    <source>
        <dbReference type="Pfam" id="PF02771"/>
    </source>
</evidence>
<dbReference type="EMBL" id="JAGYPE010000001">
    <property type="protein sequence ID" value="MBS4179948.1"/>
    <property type="molecule type" value="Genomic_DNA"/>
</dbReference>
<organism evidence="9">
    <name type="scientific">Neobacillus citreus</name>
    <dbReference type="NCBI Taxonomy" id="2833578"/>
    <lineage>
        <taxon>Bacteria</taxon>
        <taxon>Bacillati</taxon>
        <taxon>Bacillota</taxon>
        <taxon>Bacilli</taxon>
        <taxon>Bacillales</taxon>
        <taxon>Bacillaceae</taxon>
        <taxon>Neobacillus</taxon>
    </lineage>
</organism>
<feature type="domain" description="Acyl-CoA dehydrogenase/oxidase C-terminal" evidence="6">
    <location>
        <begin position="231"/>
        <end position="377"/>
    </location>
</feature>
<dbReference type="InterPro" id="IPR009075">
    <property type="entry name" value="AcylCo_DH/oxidase_C"/>
</dbReference>
<evidence type="ECO:0000259" key="7">
    <source>
        <dbReference type="Pfam" id="PF02770"/>
    </source>
</evidence>
<dbReference type="Proteomes" id="UP000677265">
    <property type="component" value="Unassembled WGS sequence"/>
</dbReference>
<dbReference type="InterPro" id="IPR009100">
    <property type="entry name" value="AcylCoA_DH/oxidase_NM_dom_sf"/>
</dbReference>
<dbReference type="GO" id="GO:0050660">
    <property type="term" value="F:flavin adenine dinucleotide binding"/>
    <property type="evidence" value="ECO:0007669"/>
    <property type="project" value="InterPro"/>
</dbReference>
<protein>
    <submittedName>
        <fullName evidence="9">Acyl-CoA dehydrogenase family protein</fullName>
    </submittedName>
</protein>
<feature type="domain" description="Acyl-CoA oxidase/dehydrogenase middle" evidence="7">
    <location>
        <begin position="121"/>
        <end position="216"/>
    </location>
</feature>
<comment type="caution">
    <text evidence="9">The sequence shown here is derived from an EMBL/GenBank/DDBJ whole genome shotgun (WGS) entry which is preliminary data.</text>
</comment>
<dbReference type="PANTHER" id="PTHR43884:SF12">
    <property type="entry name" value="ISOVALERYL-COA DEHYDROGENASE, MITOCHONDRIAL-RELATED"/>
    <property type="match status" value="1"/>
</dbReference>
<comment type="cofactor">
    <cofactor evidence="1 5">
        <name>FAD</name>
        <dbReference type="ChEBI" id="CHEBI:57692"/>
    </cofactor>
</comment>
<reference evidence="9" key="1">
    <citation type="submission" date="2021-05" db="EMBL/GenBank/DDBJ databases">
        <title>Novel Bacillus species.</title>
        <authorList>
            <person name="Liu G."/>
        </authorList>
    </citation>
    <scope>NUCLEOTIDE SEQUENCE</scope>
    <source>
        <strain evidence="9 11">FJAT-50051</strain>
    </source>
</reference>
<dbReference type="SUPFAM" id="SSF56645">
    <property type="entry name" value="Acyl-CoA dehydrogenase NM domain-like"/>
    <property type="match status" value="1"/>
</dbReference>
<dbReference type="Pfam" id="PF02771">
    <property type="entry name" value="Acyl-CoA_dh_N"/>
    <property type="match status" value="1"/>
</dbReference>
<keyword evidence="4 5" id="KW-0274">FAD</keyword>
<keyword evidence="5" id="KW-0560">Oxidoreductase</keyword>
<dbReference type="GO" id="GO:0003995">
    <property type="term" value="F:acyl-CoA dehydrogenase activity"/>
    <property type="evidence" value="ECO:0007669"/>
    <property type="project" value="TreeGrafter"/>
</dbReference>
<keyword evidence="11" id="KW-1185">Reference proteome</keyword>
<dbReference type="Gene3D" id="1.20.140.10">
    <property type="entry name" value="Butyryl-CoA Dehydrogenase, subunit A, domain 3"/>
    <property type="match status" value="1"/>
</dbReference>
<dbReference type="Pfam" id="PF00441">
    <property type="entry name" value="Acyl-CoA_dh_1"/>
    <property type="match status" value="1"/>
</dbReference>
<sequence>MNLLLSDEQTQLQKMVKDLAVEKIAPLSKQFYQNGAFPAEIFSLLSKQGLMGLMLPPVFEGAGADTYSFLITMESIGRACPSTAFLFNTHLAASLAILAIGSPAQKEKYLKPLARGEWICALAGTESGGGSNPFTIQTTAVKSGDSYILNGTKTFISGAGSADVYLVMAKTVNESGQPGLSMFLVEKGIPGFTFGKLEDKLGMLALPTGELIFENCRLSGDALLGSIGTGLQVMGVAGGLAALGAGAIALGLAQAAVDETKTYLKDRQILGQKLGEMGAVQMRFADMLIELQAARSLLYQAARDRDTSKPGPIPTVFQAKINTTEKALKIIDSAIQLHGMYGYSKEYPFEQYYRDARALTIHFGNNDVMRSNLSKMVLGV</sequence>
<dbReference type="SUPFAM" id="SSF47203">
    <property type="entry name" value="Acyl-CoA dehydrogenase C-terminal domain-like"/>
    <property type="match status" value="1"/>
</dbReference>
<evidence type="ECO:0000256" key="3">
    <source>
        <dbReference type="ARBA" id="ARBA00022630"/>
    </source>
</evidence>
<dbReference type="InterPro" id="IPR036250">
    <property type="entry name" value="AcylCo_DH-like_C"/>
</dbReference>
<evidence type="ECO:0000256" key="4">
    <source>
        <dbReference type="ARBA" id="ARBA00022827"/>
    </source>
</evidence>
<accession>A0A942Y6W4</accession>
<comment type="similarity">
    <text evidence="2 5">Belongs to the acyl-CoA dehydrogenase family.</text>
</comment>
<dbReference type="Gene3D" id="1.10.540.10">
    <property type="entry name" value="Acyl-CoA dehydrogenase/oxidase, N-terminal domain"/>
    <property type="match status" value="1"/>
</dbReference>
<name>A0A942Y6W4_9BACI</name>
<proteinExistence type="inferred from homology"/>
<dbReference type="InterPro" id="IPR046373">
    <property type="entry name" value="Acyl-CoA_Oxase/DH_mid-dom_sf"/>
</dbReference>
<feature type="domain" description="Acyl-CoA dehydrogenase/oxidase N-terminal" evidence="8">
    <location>
        <begin position="6"/>
        <end position="117"/>
    </location>
</feature>